<dbReference type="Gene3D" id="3.20.20.70">
    <property type="entry name" value="Aldolase class I"/>
    <property type="match status" value="1"/>
</dbReference>
<dbReference type="SMART" id="SM01130">
    <property type="entry name" value="DHDPS"/>
    <property type="match status" value="1"/>
</dbReference>
<dbReference type="InterPro" id="IPR013785">
    <property type="entry name" value="Aldolase_TIM"/>
</dbReference>
<dbReference type="SUPFAM" id="SSF51569">
    <property type="entry name" value="Aldolase"/>
    <property type="match status" value="1"/>
</dbReference>
<evidence type="ECO:0000256" key="1">
    <source>
        <dbReference type="ARBA" id="ARBA00004496"/>
    </source>
</evidence>
<dbReference type="PANTHER" id="PTHR12128">
    <property type="entry name" value="DIHYDRODIPICOLINATE SYNTHASE"/>
    <property type="match status" value="1"/>
</dbReference>
<evidence type="ECO:0000256" key="2">
    <source>
        <dbReference type="ARBA" id="ARBA00022490"/>
    </source>
</evidence>
<gene>
    <name evidence="5" type="ORF">METZ01_LOCUS124661</name>
</gene>
<dbReference type="PANTHER" id="PTHR12128:SF21">
    <property type="entry name" value="N-ACETYLNEURAMINATE LYASE"/>
    <property type="match status" value="1"/>
</dbReference>
<dbReference type="AlphaFoldDB" id="A0A381Y5Y4"/>
<evidence type="ECO:0008006" key="6">
    <source>
        <dbReference type="Google" id="ProtNLM"/>
    </source>
</evidence>
<name>A0A381Y5Y4_9ZZZZ</name>
<keyword evidence="4" id="KW-0119">Carbohydrate metabolism</keyword>
<dbReference type="GO" id="GO:0016829">
    <property type="term" value="F:lyase activity"/>
    <property type="evidence" value="ECO:0007669"/>
    <property type="project" value="UniProtKB-KW"/>
</dbReference>
<dbReference type="Pfam" id="PF00701">
    <property type="entry name" value="DHDPS"/>
    <property type="match status" value="1"/>
</dbReference>
<dbReference type="GO" id="GO:0005737">
    <property type="term" value="C:cytoplasm"/>
    <property type="evidence" value="ECO:0007669"/>
    <property type="project" value="UniProtKB-SubCell"/>
</dbReference>
<evidence type="ECO:0000256" key="4">
    <source>
        <dbReference type="ARBA" id="ARBA00023277"/>
    </source>
</evidence>
<keyword evidence="3" id="KW-0456">Lyase</keyword>
<protein>
    <recommendedName>
        <fullName evidence="6">N-acetylneuraminate lyase</fullName>
    </recommendedName>
</protein>
<evidence type="ECO:0000313" key="5">
    <source>
        <dbReference type="EMBL" id="SVA71807.1"/>
    </source>
</evidence>
<feature type="non-terminal residue" evidence="5">
    <location>
        <position position="248"/>
    </location>
</feature>
<reference evidence="5" key="1">
    <citation type="submission" date="2018-05" db="EMBL/GenBank/DDBJ databases">
        <authorList>
            <person name="Lanie J.A."/>
            <person name="Ng W.-L."/>
            <person name="Kazmierczak K.M."/>
            <person name="Andrzejewski T.M."/>
            <person name="Davidsen T.M."/>
            <person name="Wayne K.J."/>
            <person name="Tettelin H."/>
            <person name="Glass J.I."/>
            <person name="Rusch D."/>
            <person name="Podicherti R."/>
            <person name="Tsui H.-C.T."/>
            <person name="Winkler M.E."/>
        </authorList>
    </citation>
    <scope>NUCLEOTIDE SEQUENCE</scope>
</reference>
<organism evidence="5">
    <name type="scientific">marine metagenome</name>
    <dbReference type="NCBI Taxonomy" id="408172"/>
    <lineage>
        <taxon>unclassified sequences</taxon>
        <taxon>metagenomes</taxon>
        <taxon>ecological metagenomes</taxon>
    </lineage>
</organism>
<comment type="subcellular location">
    <subcellularLocation>
        <location evidence="1">Cytoplasm</location>
    </subcellularLocation>
</comment>
<dbReference type="InterPro" id="IPR002220">
    <property type="entry name" value="DapA-like"/>
</dbReference>
<accession>A0A381Y5Y4</accession>
<sequence>MKITNLIAATYAPMKKDGSLNTKVIKSYGEFLIKNKINGVFMNGTTGDFVSLSKDERKEITLAWYKNKSSNLYLIDHVGDSSLKVAKELASFASDKMDAIAALAPYYFKLRSIEQLIDYCKEISSSAPNLPFYYYHIPVLSGANINMFEFLKIASKQIPQFAGIKFTHNNLVDFLHCINFEKGKYNILFGIDEIFISTLPLGASGWIGSTYNHIAPLYYKMQKLFKEGKIKEATNLQTKAIRFAEILE</sequence>
<proteinExistence type="predicted"/>
<dbReference type="EMBL" id="UINC01017351">
    <property type="protein sequence ID" value="SVA71807.1"/>
    <property type="molecule type" value="Genomic_DNA"/>
</dbReference>
<keyword evidence="2" id="KW-0963">Cytoplasm</keyword>
<evidence type="ECO:0000256" key="3">
    <source>
        <dbReference type="ARBA" id="ARBA00023239"/>
    </source>
</evidence>
<dbReference type="PRINTS" id="PR00146">
    <property type="entry name" value="DHPICSNTHASE"/>
</dbReference>